<dbReference type="InterPro" id="IPR013083">
    <property type="entry name" value="Znf_RING/FYVE/PHD"/>
</dbReference>
<feature type="domain" description="RING-type" evidence="3">
    <location>
        <begin position="108"/>
        <end position="150"/>
    </location>
</feature>
<reference evidence="4" key="1">
    <citation type="journal article" date="2021" name="Nat. Commun.">
        <title>Genetic determinants of endophytism in the Arabidopsis root mycobiome.</title>
        <authorList>
            <person name="Mesny F."/>
            <person name="Miyauchi S."/>
            <person name="Thiergart T."/>
            <person name="Pickel B."/>
            <person name="Atanasova L."/>
            <person name="Karlsson M."/>
            <person name="Huettel B."/>
            <person name="Barry K.W."/>
            <person name="Haridas S."/>
            <person name="Chen C."/>
            <person name="Bauer D."/>
            <person name="Andreopoulos W."/>
            <person name="Pangilinan J."/>
            <person name="LaButti K."/>
            <person name="Riley R."/>
            <person name="Lipzen A."/>
            <person name="Clum A."/>
            <person name="Drula E."/>
            <person name="Henrissat B."/>
            <person name="Kohler A."/>
            <person name="Grigoriev I.V."/>
            <person name="Martin F.M."/>
            <person name="Hacquard S."/>
        </authorList>
    </citation>
    <scope>NUCLEOTIDE SEQUENCE</scope>
    <source>
        <strain evidence="4">MPI-CAGE-AT-0147</strain>
    </source>
</reference>
<name>A0A9P9EHD4_9HYPO</name>
<comment type="caution">
    <text evidence="4">The sequence shown here is derived from an EMBL/GenBank/DDBJ whole genome shotgun (WGS) entry which is preliminary data.</text>
</comment>
<keyword evidence="1" id="KW-0863">Zinc-finger</keyword>
<dbReference type="CDD" id="cd16448">
    <property type="entry name" value="RING-H2"/>
    <property type="match status" value="1"/>
</dbReference>
<keyword evidence="2" id="KW-0812">Transmembrane</keyword>
<proteinExistence type="predicted"/>
<keyword evidence="1" id="KW-0862">Zinc</keyword>
<protein>
    <recommendedName>
        <fullName evidence="3">RING-type domain-containing protein</fullName>
    </recommendedName>
</protein>
<evidence type="ECO:0000313" key="5">
    <source>
        <dbReference type="Proteomes" id="UP000738349"/>
    </source>
</evidence>
<evidence type="ECO:0000256" key="1">
    <source>
        <dbReference type="PROSITE-ProRule" id="PRU00175"/>
    </source>
</evidence>
<sequence>MNYIPKGNSTTQSDYDDGTTSAKTPWFLVPFGGIFFLAFIFLIIHLVKLRRHHRQPHTDVETAQGVQKERINQQTLNEADPSQKYKEVKGLKKQASWASAQSSSAEVCAICLEVLMDQDDVRRLKCKHVFHTSCIDSWLQKRHVDCPLCKSIFIPNRQVNLGPGVRQSSI</sequence>
<keyword evidence="2" id="KW-1133">Transmembrane helix</keyword>
<dbReference type="Gene3D" id="3.30.40.10">
    <property type="entry name" value="Zinc/RING finger domain, C3HC4 (zinc finger)"/>
    <property type="match status" value="1"/>
</dbReference>
<dbReference type="InterPro" id="IPR001841">
    <property type="entry name" value="Znf_RING"/>
</dbReference>
<evidence type="ECO:0000259" key="3">
    <source>
        <dbReference type="PROSITE" id="PS50089"/>
    </source>
</evidence>
<dbReference type="EMBL" id="JAGMUV010000012">
    <property type="protein sequence ID" value="KAH7137683.1"/>
    <property type="molecule type" value="Genomic_DNA"/>
</dbReference>
<keyword evidence="5" id="KW-1185">Reference proteome</keyword>
<dbReference type="PANTHER" id="PTHR45676">
    <property type="entry name" value="RING-H2 FINGER PROTEIN ATL51-RELATED"/>
    <property type="match status" value="1"/>
</dbReference>
<dbReference type="PANTHER" id="PTHR45676:SF41">
    <property type="entry name" value="RING-H2 FINGER PROTEIN ATL66"/>
    <property type="match status" value="1"/>
</dbReference>
<keyword evidence="2" id="KW-0472">Membrane</keyword>
<dbReference type="Proteomes" id="UP000738349">
    <property type="component" value="Unassembled WGS sequence"/>
</dbReference>
<dbReference type="GO" id="GO:0008270">
    <property type="term" value="F:zinc ion binding"/>
    <property type="evidence" value="ECO:0007669"/>
    <property type="project" value="UniProtKB-KW"/>
</dbReference>
<dbReference type="SMART" id="SM00184">
    <property type="entry name" value="RING"/>
    <property type="match status" value="1"/>
</dbReference>
<accession>A0A9P9EHD4</accession>
<feature type="transmembrane region" description="Helical" evidence="2">
    <location>
        <begin position="26"/>
        <end position="47"/>
    </location>
</feature>
<dbReference type="SUPFAM" id="SSF57850">
    <property type="entry name" value="RING/U-box"/>
    <property type="match status" value="1"/>
</dbReference>
<dbReference type="PROSITE" id="PS50089">
    <property type="entry name" value="ZF_RING_2"/>
    <property type="match status" value="1"/>
</dbReference>
<evidence type="ECO:0000256" key="2">
    <source>
        <dbReference type="SAM" id="Phobius"/>
    </source>
</evidence>
<dbReference type="Pfam" id="PF13639">
    <property type="entry name" value="zf-RING_2"/>
    <property type="match status" value="1"/>
</dbReference>
<keyword evidence="1" id="KW-0479">Metal-binding</keyword>
<organism evidence="4 5">
    <name type="scientific">Dactylonectria macrodidyma</name>
    <dbReference type="NCBI Taxonomy" id="307937"/>
    <lineage>
        <taxon>Eukaryota</taxon>
        <taxon>Fungi</taxon>
        <taxon>Dikarya</taxon>
        <taxon>Ascomycota</taxon>
        <taxon>Pezizomycotina</taxon>
        <taxon>Sordariomycetes</taxon>
        <taxon>Hypocreomycetidae</taxon>
        <taxon>Hypocreales</taxon>
        <taxon>Nectriaceae</taxon>
        <taxon>Dactylonectria</taxon>
    </lineage>
</organism>
<dbReference type="AlphaFoldDB" id="A0A9P9EHD4"/>
<dbReference type="OrthoDB" id="8062037at2759"/>
<gene>
    <name evidence="4" type="ORF">EDB81DRAFT_800098</name>
</gene>
<evidence type="ECO:0000313" key="4">
    <source>
        <dbReference type="EMBL" id="KAH7137683.1"/>
    </source>
</evidence>